<feature type="domain" description="GDP-fucose pyrophosphorylase" evidence="7">
    <location>
        <begin position="9"/>
        <end position="187"/>
    </location>
</feature>
<dbReference type="PRINTS" id="PR00959">
    <property type="entry name" value="MEVGALKINASE"/>
</dbReference>
<dbReference type="Proteomes" id="UP000322667">
    <property type="component" value="Chromosome A12"/>
</dbReference>
<comment type="similarity">
    <text evidence="5">Belongs to the GHMP kinase family.</text>
</comment>
<keyword evidence="4" id="KW-0067">ATP-binding</keyword>
<dbReference type="Gene3D" id="3.30.230.120">
    <property type="match status" value="1"/>
</dbReference>
<dbReference type="Pfam" id="PF08544">
    <property type="entry name" value="GHMP_kinases_C"/>
    <property type="match status" value="1"/>
</dbReference>
<evidence type="ECO:0008006" key="11">
    <source>
        <dbReference type="Google" id="ProtNLM"/>
    </source>
</evidence>
<dbReference type="AlphaFoldDB" id="A0A5D2MWS5"/>
<dbReference type="InterPro" id="IPR013750">
    <property type="entry name" value="GHMP_kinase_C_dom"/>
</dbReference>
<dbReference type="SUPFAM" id="SSF54211">
    <property type="entry name" value="Ribosomal protein S5 domain 2-like"/>
    <property type="match status" value="1"/>
</dbReference>
<gene>
    <name evidence="9" type="ORF">ES332_A12G132400v1</name>
</gene>
<sequence>MFSYCAYDFSFLHFGTSSEVLDHLSASDSALVGRRHLCSIPATTVSDIAASSVVLSCKIADGVSIGEDSLIYDSNISSGSQIGSQSIVVGMNVPKDSDNMAGNSIKFMLPDRHCLWEVPLVGCIERVIVFCGIHDNPKNPLRKDGTFCGKPWEKVMHDLGIEENDLWSSSSSQEKCLWNAKLFPILSYFEMLRVGMWLMGLSDGKNLHYLPLWRNSPRISLEELHRSIDFSKMCTGSSNHQADLAAGVAKACINYGMLGRDLSQLCEEILQKETSGVEICKDFLALCPKLIEQNSKILPKSRAYQVQVDLLRACREETKAYQLEHEVWASIADETASAVRYGFGAHLLESSGSKSTLAFRNNNHVGSMDKPFCQQTVKVELQVRVDFVGGWSDTPPWSLERAGCVLNMAVSLEGSLPIGTIVETTNSNGVLIIDDSGKELYIKELTSIAPPFDGDDPFRLVKSALLVTEIIHENILVSNGLRIRTWANVPRGSGLGTSSILAAAVVKGLLQIIGGDDSNENVARLVLVLEQLMGTGGGWQDQIGGLYPGIKFTTSYPGIPLRLQVFPLVASSQPISKLQERLLVVFTGQVRLAHQVLQKVVLRYLRRDNLLVSSIKRLTELAKIGREALMNCDVDKLGEIMLEAWRLHQELDPYCSNEYVDKLFAFADPYCSGYKLVGAGGGGGGFALLLAKNATCAKELRSMLGKNPEFDSVIYNWTIY</sequence>
<dbReference type="InterPro" id="IPR011004">
    <property type="entry name" value="Trimer_LpxA-like_sf"/>
</dbReference>
<dbReference type="GO" id="GO:0050201">
    <property type="term" value="F:fucokinase activity"/>
    <property type="evidence" value="ECO:0007669"/>
    <property type="project" value="TreeGrafter"/>
</dbReference>
<dbReference type="EMBL" id="CM017621">
    <property type="protein sequence ID" value="TYH95805.1"/>
    <property type="molecule type" value="Genomic_DNA"/>
</dbReference>
<dbReference type="GO" id="GO:0005524">
    <property type="term" value="F:ATP binding"/>
    <property type="evidence" value="ECO:0007669"/>
    <property type="project" value="UniProtKB-KW"/>
</dbReference>
<keyword evidence="10" id="KW-1185">Reference proteome</keyword>
<keyword evidence="2" id="KW-0547">Nucleotide-binding</keyword>
<evidence type="ECO:0000259" key="8">
    <source>
        <dbReference type="Pfam" id="PF08544"/>
    </source>
</evidence>
<evidence type="ECO:0000256" key="4">
    <source>
        <dbReference type="ARBA" id="ARBA00022840"/>
    </source>
</evidence>
<accession>A0A5D2MWS5</accession>
<dbReference type="SUPFAM" id="SSF51161">
    <property type="entry name" value="Trimeric LpxA-like enzymes"/>
    <property type="match status" value="1"/>
</dbReference>
<evidence type="ECO:0000256" key="5">
    <source>
        <dbReference type="ARBA" id="ARBA00038121"/>
    </source>
</evidence>
<evidence type="ECO:0000256" key="1">
    <source>
        <dbReference type="ARBA" id="ARBA00022679"/>
    </source>
</evidence>
<dbReference type="InterPro" id="IPR036554">
    <property type="entry name" value="GHMP_kinase_C_sf"/>
</dbReference>
<keyword evidence="1" id="KW-0808">Transferase</keyword>
<dbReference type="InterPro" id="IPR020568">
    <property type="entry name" value="Ribosomal_Su5_D2-typ_SF"/>
</dbReference>
<dbReference type="FunFam" id="3.30.230.120:FF:000002">
    <property type="entry name" value="Bifunctional fucokinase/fucose pyrophosphorylase"/>
    <property type="match status" value="1"/>
</dbReference>
<proteinExistence type="inferred from homology"/>
<dbReference type="Pfam" id="PF07959">
    <property type="entry name" value="Fucose_pyrophosphorylase"/>
    <property type="match status" value="1"/>
</dbReference>
<evidence type="ECO:0000256" key="2">
    <source>
        <dbReference type="ARBA" id="ARBA00022741"/>
    </source>
</evidence>
<evidence type="ECO:0000313" key="10">
    <source>
        <dbReference type="Proteomes" id="UP000322667"/>
    </source>
</evidence>
<feature type="domain" description="GHMP kinase C-terminal" evidence="8">
    <location>
        <begin position="627"/>
        <end position="689"/>
    </location>
</feature>
<organism evidence="9 10">
    <name type="scientific">Gossypium tomentosum</name>
    <name type="common">Hawaiian cotton</name>
    <name type="synonym">Gossypium sandvicense</name>
    <dbReference type="NCBI Taxonomy" id="34277"/>
    <lineage>
        <taxon>Eukaryota</taxon>
        <taxon>Viridiplantae</taxon>
        <taxon>Streptophyta</taxon>
        <taxon>Embryophyta</taxon>
        <taxon>Tracheophyta</taxon>
        <taxon>Spermatophyta</taxon>
        <taxon>Magnoliopsida</taxon>
        <taxon>eudicotyledons</taxon>
        <taxon>Gunneridae</taxon>
        <taxon>Pentapetalae</taxon>
        <taxon>rosids</taxon>
        <taxon>malvids</taxon>
        <taxon>Malvales</taxon>
        <taxon>Malvaceae</taxon>
        <taxon>Malvoideae</taxon>
        <taxon>Gossypium</taxon>
    </lineage>
</organism>
<evidence type="ECO:0000256" key="3">
    <source>
        <dbReference type="ARBA" id="ARBA00022777"/>
    </source>
</evidence>
<evidence type="ECO:0000259" key="6">
    <source>
        <dbReference type="Pfam" id="PF00288"/>
    </source>
</evidence>
<dbReference type="Gene3D" id="2.160.10.10">
    <property type="entry name" value="Hexapeptide repeat proteins"/>
    <property type="match status" value="1"/>
</dbReference>
<dbReference type="PANTHER" id="PTHR32463">
    <property type="entry name" value="L-FUCOSE KINASE"/>
    <property type="match status" value="1"/>
</dbReference>
<dbReference type="InterPro" id="IPR006204">
    <property type="entry name" value="GHMP_kinase_N_dom"/>
</dbReference>
<dbReference type="Pfam" id="PF00288">
    <property type="entry name" value="GHMP_kinases_N"/>
    <property type="match status" value="1"/>
</dbReference>
<evidence type="ECO:0000313" key="9">
    <source>
        <dbReference type="EMBL" id="TYH95805.1"/>
    </source>
</evidence>
<dbReference type="SUPFAM" id="SSF55060">
    <property type="entry name" value="GHMP Kinase, C-terminal domain"/>
    <property type="match status" value="1"/>
</dbReference>
<dbReference type="InterPro" id="IPR012887">
    <property type="entry name" value="GDP_fucose_pyrophosphorylase"/>
</dbReference>
<name>A0A5D2MWS5_GOSTO</name>
<dbReference type="PANTHER" id="PTHR32463:SF0">
    <property type="entry name" value="L-FUCOSE KINASE"/>
    <property type="match status" value="1"/>
</dbReference>
<keyword evidence="3" id="KW-0418">Kinase</keyword>
<protein>
    <recommendedName>
        <fullName evidence="11">GHMP kinase N-terminal domain-containing protein</fullName>
    </recommendedName>
</protein>
<evidence type="ECO:0000259" key="7">
    <source>
        <dbReference type="Pfam" id="PF07959"/>
    </source>
</evidence>
<dbReference type="InterPro" id="IPR052203">
    <property type="entry name" value="GHMP_Kinase-Related"/>
</dbReference>
<dbReference type="GO" id="GO:0042352">
    <property type="term" value="P:GDP-L-fucose salvage"/>
    <property type="evidence" value="ECO:0007669"/>
    <property type="project" value="TreeGrafter"/>
</dbReference>
<reference evidence="9 10" key="1">
    <citation type="submission" date="2019-07" db="EMBL/GenBank/DDBJ databases">
        <title>WGS assembly of Gossypium tomentosum.</title>
        <authorList>
            <person name="Chen Z.J."/>
            <person name="Sreedasyam A."/>
            <person name="Ando A."/>
            <person name="Song Q."/>
            <person name="De L."/>
            <person name="Hulse-Kemp A."/>
            <person name="Ding M."/>
            <person name="Ye W."/>
            <person name="Kirkbride R."/>
            <person name="Jenkins J."/>
            <person name="Plott C."/>
            <person name="Lovell J."/>
            <person name="Lin Y.-M."/>
            <person name="Vaughn R."/>
            <person name="Liu B."/>
            <person name="Li W."/>
            <person name="Simpson S."/>
            <person name="Scheffler B."/>
            <person name="Saski C."/>
            <person name="Grover C."/>
            <person name="Hu G."/>
            <person name="Conover J."/>
            <person name="Carlson J."/>
            <person name="Shu S."/>
            <person name="Boston L."/>
            <person name="Williams M."/>
            <person name="Peterson D."/>
            <person name="Mcgee K."/>
            <person name="Jones D."/>
            <person name="Wendel J."/>
            <person name="Stelly D."/>
            <person name="Grimwood J."/>
            <person name="Schmutz J."/>
        </authorList>
    </citation>
    <scope>NUCLEOTIDE SEQUENCE [LARGE SCALE GENOMIC DNA]</scope>
    <source>
        <strain evidence="9">7179.01</strain>
    </source>
</reference>
<feature type="domain" description="GHMP kinase N-terminal" evidence="6">
    <location>
        <begin position="470"/>
        <end position="546"/>
    </location>
</feature>